<dbReference type="Proteomes" id="UP001445076">
    <property type="component" value="Unassembled WGS sequence"/>
</dbReference>
<reference evidence="2 3" key="1">
    <citation type="journal article" date="2024" name="BMC Genomics">
        <title>Genome assembly of redclaw crayfish (Cherax quadricarinatus) provides insights into its immune adaptation and hypoxia tolerance.</title>
        <authorList>
            <person name="Liu Z."/>
            <person name="Zheng J."/>
            <person name="Li H."/>
            <person name="Fang K."/>
            <person name="Wang S."/>
            <person name="He J."/>
            <person name="Zhou D."/>
            <person name="Weng S."/>
            <person name="Chi M."/>
            <person name="Gu Z."/>
            <person name="He J."/>
            <person name="Li F."/>
            <person name="Wang M."/>
        </authorList>
    </citation>
    <scope>NUCLEOTIDE SEQUENCE [LARGE SCALE GENOMIC DNA]</scope>
    <source>
        <strain evidence="2">ZL_2023a</strain>
    </source>
</reference>
<feature type="compositionally biased region" description="Polar residues" evidence="1">
    <location>
        <begin position="1"/>
        <end position="13"/>
    </location>
</feature>
<dbReference type="AlphaFoldDB" id="A0AAW0YEM9"/>
<feature type="region of interest" description="Disordered" evidence="1">
    <location>
        <begin position="92"/>
        <end position="141"/>
    </location>
</feature>
<organism evidence="2 3">
    <name type="scientific">Cherax quadricarinatus</name>
    <name type="common">Australian red claw crayfish</name>
    <dbReference type="NCBI Taxonomy" id="27406"/>
    <lineage>
        <taxon>Eukaryota</taxon>
        <taxon>Metazoa</taxon>
        <taxon>Ecdysozoa</taxon>
        <taxon>Arthropoda</taxon>
        <taxon>Crustacea</taxon>
        <taxon>Multicrustacea</taxon>
        <taxon>Malacostraca</taxon>
        <taxon>Eumalacostraca</taxon>
        <taxon>Eucarida</taxon>
        <taxon>Decapoda</taxon>
        <taxon>Pleocyemata</taxon>
        <taxon>Astacidea</taxon>
        <taxon>Parastacoidea</taxon>
        <taxon>Parastacidae</taxon>
        <taxon>Cherax</taxon>
    </lineage>
</organism>
<accession>A0AAW0YEM9</accession>
<gene>
    <name evidence="2" type="ORF">OTU49_001737</name>
</gene>
<keyword evidence="3" id="KW-1185">Reference proteome</keyword>
<protein>
    <submittedName>
        <fullName evidence="2">Uncharacterized protein</fullName>
    </submittedName>
</protein>
<dbReference type="EMBL" id="JARKIK010000002">
    <property type="protein sequence ID" value="KAK8753815.1"/>
    <property type="molecule type" value="Genomic_DNA"/>
</dbReference>
<evidence type="ECO:0000256" key="1">
    <source>
        <dbReference type="SAM" id="MobiDB-lite"/>
    </source>
</evidence>
<proteinExistence type="predicted"/>
<feature type="region of interest" description="Disordered" evidence="1">
    <location>
        <begin position="1"/>
        <end position="52"/>
    </location>
</feature>
<name>A0AAW0YEM9_CHEQU</name>
<comment type="caution">
    <text evidence="2">The sequence shown here is derived from an EMBL/GenBank/DDBJ whole genome shotgun (WGS) entry which is preliminary data.</text>
</comment>
<evidence type="ECO:0000313" key="3">
    <source>
        <dbReference type="Proteomes" id="UP001445076"/>
    </source>
</evidence>
<sequence>EACDEVSSSNGVCGSSRKKFRPDSTPKCLRASPAEMRISSASESEASVKTEPVEDACIISSREDRLGQVSIKDELMYKEEVFVAEFAEKDTNKEDSFTDLDSDQIPEPSPVLLDDRTNVAPENIKESSVVSRSRSQKSSRLIKPKIMGGLQAQTCEGLLTNQECVSDVVQEAHVTQ</sequence>
<feature type="non-terminal residue" evidence="2">
    <location>
        <position position="1"/>
    </location>
</feature>
<evidence type="ECO:0000313" key="2">
    <source>
        <dbReference type="EMBL" id="KAK8753815.1"/>
    </source>
</evidence>